<name>Q4TCH4_TETNG</name>
<feature type="non-terminal residue" evidence="1">
    <location>
        <position position="1"/>
    </location>
</feature>
<comment type="caution">
    <text evidence="1">The sequence shown here is derived from an EMBL/GenBank/DDBJ whole genome shotgun (WGS) entry which is preliminary data.</text>
</comment>
<accession>Q4TCH4</accession>
<evidence type="ECO:0000313" key="1">
    <source>
        <dbReference type="EMBL" id="CAF89408.1"/>
    </source>
</evidence>
<reference evidence="1" key="1">
    <citation type="journal article" date="2004" name="Nature">
        <title>Genome duplication in the teleost fish Tetraodon nigroviridis reveals the early vertebrate proto-karyotype.</title>
        <authorList>
            <person name="Jaillon O."/>
            <person name="Aury J.-M."/>
            <person name="Brunet F."/>
            <person name="Petit J.-L."/>
            <person name="Stange-Thomann N."/>
            <person name="Mauceli E."/>
            <person name="Bouneau L."/>
            <person name="Fischer C."/>
            <person name="Ozouf-Costaz C."/>
            <person name="Bernot A."/>
            <person name="Nicaud S."/>
            <person name="Jaffe D."/>
            <person name="Fisher S."/>
            <person name="Lutfalla G."/>
            <person name="Dossat C."/>
            <person name="Segurens B."/>
            <person name="Dasilva C."/>
            <person name="Salanoubat M."/>
            <person name="Levy M."/>
            <person name="Boudet N."/>
            <person name="Castellano S."/>
            <person name="Anthouard V."/>
            <person name="Jubin C."/>
            <person name="Castelli V."/>
            <person name="Katinka M."/>
            <person name="Vacherie B."/>
            <person name="Biemont C."/>
            <person name="Skalli Z."/>
            <person name="Cattolico L."/>
            <person name="Poulain J."/>
            <person name="De Berardinis V."/>
            <person name="Cruaud C."/>
            <person name="Duprat S."/>
            <person name="Brottier P."/>
            <person name="Coutanceau J.-P."/>
            <person name="Gouzy J."/>
            <person name="Parra G."/>
            <person name="Lardier G."/>
            <person name="Chapple C."/>
            <person name="McKernan K.J."/>
            <person name="McEwan P."/>
            <person name="Bosak S."/>
            <person name="Kellis M."/>
            <person name="Volff J.-N."/>
            <person name="Guigo R."/>
            <person name="Zody M.C."/>
            <person name="Mesirov J."/>
            <person name="Lindblad-Toh K."/>
            <person name="Birren B."/>
            <person name="Nusbaum C."/>
            <person name="Kahn D."/>
            <person name="Robinson-Rechavi M."/>
            <person name="Laudet V."/>
            <person name="Schachter V."/>
            <person name="Quetier F."/>
            <person name="Saurin W."/>
            <person name="Scarpelli C."/>
            <person name="Wincker P."/>
            <person name="Lander E.S."/>
            <person name="Weissenbach J."/>
            <person name="Roest Crollius H."/>
        </authorList>
    </citation>
    <scope>NUCLEOTIDE SEQUENCE [LARGE SCALE GENOMIC DNA]</scope>
</reference>
<proteinExistence type="predicted"/>
<dbReference type="EMBL" id="CAAE01006909">
    <property type="protein sequence ID" value="CAF89408.1"/>
    <property type="molecule type" value="Genomic_DNA"/>
</dbReference>
<organism evidence="1">
    <name type="scientific">Tetraodon nigroviridis</name>
    <name type="common">Spotted green pufferfish</name>
    <name type="synonym">Chelonodon nigroviridis</name>
    <dbReference type="NCBI Taxonomy" id="99883"/>
    <lineage>
        <taxon>Eukaryota</taxon>
        <taxon>Metazoa</taxon>
        <taxon>Chordata</taxon>
        <taxon>Craniata</taxon>
        <taxon>Vertebrata</taxon>
        <taxon>Euteleostomi</taxon>
        <taxon>Actinopterygii</taxon>
        <taxon>Neopterygii</taxon>
        <taxon>Teleostei</taxon>
        <taxon>Neoteleostei</taxon>
        <taxon>Acanthomorphata</taxon>
        <taxon>Eupercaria</taxon>
        <taxon>Tetraodontiformes</taxon>
        <taxon>Tetradontoidea</taxon>
        <taxon>Tetraodontidae</taxon>
        <taxon>Tetraodon</taxon>
    </lineage>
</organism>
<dbReference type="OrthoDB" id="6365676at2759"/>
<protein>
    <submittedName>
        <fullName evidence="1">(spotted green pufferfish) hypothetical protein</fullName>
    </submittedName>
</protein>
<dbReference type="AlphaFoldDB" id="Q4TCH4"/>
<sequence length="282" mass="28912">TTDMSAIQLAGSDRWEVVTPVTAGKEDQGVVHVPNSGIVTSNGQYVLPLGSLPSQPVYVTASGNEVSANGVSGIQYQVIPQIQTADGTLAGFPTQGLDDGTGHIQLLQDGSQGSIGIQCATTGASDLLTQAGQFGSGVSGADCGTDSSHRHRVTPEGQLIMSGQALESQGQDAGAKQHLVAVSNASTNPELYVPTTSSSSSSNTSLPETIDGTGVLTQATAVSAGVSDPSSSANFNSHNHLQQIQVRGAVFSPVVAPSRQWVRSLRLVGEGVSFSHSWKFPS</sequence>
<reference evidence="1" key="2">
    <citation type="submission" date="2004-02" db="EMBL/GenBank/DDBJ databases">
        <authorList>
            <consortium name="Genoscope"/>
            <consortium name="Whitehead Institute Centre for Genome Research"/>
        </authorList>
    </citation>
    <scope>NUCLEOTIDE SEQUENCE</scope>
</reference>
<gene>
    <name evidence="1" type="ORF">GSTENG00003307001</name>
</gene>
<dbReference type="KEGG" id="tng:GSTEN00003307G001"/>